<dbReference type="RefSeq" id="XP_030370991.1">
    <property type="nucleotide sequence ID" value="XM_030515131.1"/>
</dbReference>
<dbReference type="Proteomes" id="UP000504634">
    <property type="component" value="Unplaced"/>
</dbReference>
<evidence type="ECO:0000313" key="3">
    <source>
        <dbReference type="Proteomes" id="UP000504634"/>
    </source>
</evidence>
<proteinExistence type="predicted"/>
<protein>
    <submittedName>
        <fullName evidence="4">Protein lifeguard 1</fullName>
    </submittedName>
</protein>
<feature type="signal peptide" evidence="2">
    <location>
        <begin position="1"/>
        <end position="21"/>
    </location>
</feature>
<organism evidence="3 4">
    <name type="scientific">Drosophila lebanonensis</name>
    <name type="common">Fruit fly</name>
    <name type="synonym">Scaptodrosophila lebanonensis</name>
    <dbReference type="NCBI Taxonomy" id="7225"/>
    <lineage>
        <taxon>Eukaryota</taxon>
        <taxon>Metazoa</taxon>
        <taxon>Ecdysozoa</taxon>
        <taxon>Arthropoda</taxon>
        <taxon>Hexapoda</taxon>
        <taxon>Insecta</taxon>
        <taxon>Pterygota</taxon>
        <taxon>Neoptera</taxon>
        <taxon>Endopterygota</taxon>
        <taxon>Diptera</taxon>
        <taxon>Brachycera</taxon>
        <taxon>Muscomorpha</taxon>
        <taxon>Ephydroidea</taxon>
        <taxon>Drosophilidae</taxon>
        <taxon>Scaptodrosophila</taxon>
    </lineage>
</organism>
<feature type="region of interest" description="Disordered" evidence="1">
    <location>
        <begin position="113"/>
        <end position="141"/>
    </location>
</feature>
<sequence>MQLGTGLPMLLIVLLLGVSHARPTFDKIAEVLLDLVDEGPYHGRPYGRPPSPHGPLIQEGYEQGYNYHYGGGGYQQQGPVIVGSPYRPPSPAYGLQPPSNSYDYYPRAPTHYRPGATTPYEYSQPTYAQGYGRGGYRQHGY</sequence>
<dbReference type="AlphaFoldDB" id="A0A6J2T262"/>
<feature type="chain" id="PRO_5026752164" evidence="2">
    <location>
        <begin position="22"/>
        <end position="141"/>
    </location>
</feature>
<dbReference type="CTD" id="42969"/>
<feature type="compositionally biased region" description="Gly residues" evidence="1">
    <location>
        <begin position="131"/>
        <end position="141"/>
    </location>
</feature>
<keyword evidence="2" id="KW-0732">Signal</keyword>
<evidence type="ECO:0000256" key="2">
    <source>
        <dbReference type="SAM" id="SignalP"/>
    </source>
</evidence>
<reference evidence="4" key="1">
    <citation type="submission" date="2025-08" db="UniProtKB">
        <authorList>
            <consortium name="RefSeq"/>
        </authorList>
    </citation>
    <scope>IDENTIFICATION</scope>
    <source>
        <strain evidence="4">11010-0011.00</strain>
        <tissue evidence="4">Whole body</tissue>
    </source>
</reference>
<dbReference type="GeneID" id="115621472"/>
<evidence type="ECO:0000256" key="1">
    <source>
        <dbReference type="SAM" id="MobiDB-lite"/>
    </source>
</evidence>
<evidence type="ECO:0000313" key="4">
    <source>
        <dbReference type="RefSeq" id="XP_030370991.1"/>
    </source>
</evidence>
<gene>
    <name evidence="4" type="primary">LOC115621472</name>
</gene>
<name>A0A6J2T262_DROLE</name>
<keyword evidence="3" id="KW-1185">Reference proteome</keyword>
<accession>A0A6J2T262</accession>